<feature type="domain" description="AsmA" evidence="2">
    <location>
        <begin position="1"/>
        <end position="144"/>
    </location>
</feature>
<proteinExistence type="predicted"/>
<feature type="transmembrane region" description="Helical" evidence="1">
    <location>
        <begin position="7"/>
        <end position="30"/>
    </location>
</feature>
<protein>
    <submittedName>
        <fullName evidence="3">AsmA family protein</fullName>
    </submittedName>
</protein>
<accession>A0A1G8DE26</accession>
<keyword evidence="1" id="KW-0472">Membrane</keyword>
<keyword evidence="1" id="KW-1133">Transmembrane helix</keyword>
<feature type="domain" description="AsmA" evidence="2">
    <location>
        <begin position="513"/>
        <end position="717"/>
    </location>
</feature>
<dbReference type="RefSeq" id="WP_176842511.1">
    <property type="nucleotide sequence ID" value="NZ_FNBN01000014.1"/>
</dbReference>
<reference evidence="4" key="1">
    <citation type="submission" date="2016-10" db="EMBL/GenBank/DDBJ databases">
        <authorList>
            <person name="Varghese N."/>
            <person name="Submissions S."/>
        </authorList>
    </citation>
    <scope>NUCLEOTIDE SEQUENCE [LARGE SCALE GENOMIC DNA]</scope>
    <source>
        <strain evidence="4">DSM 527</strain>
    </source>
</reference>
<dbReference type="PANTHER" id="PTHR30441:SF8">
    <property type="entry name" value="DUF748 DOMAIN-CONTAINING PROTEIN"/>
    <property type="match status" value="1"/>
</dbReference>
<sequence length="819" mass="90921">MQKWLRITLIVSGSLLGILILLWLGLALYIRQNKADILQQISDALNDRLHGGTLVIKDMDPSLVRSFPNVSIALGGVSIKDSLWNTHQHQLLDVARIFVKVNTFSLLRKQLDVRQISLEKGSIYLFTDNTGYSNTGILKRNTHGKAEGKEPGRAADITRLQLSDIHLIIENQLKHKLFSFDIADLKGNLRNNDSGWVCNLNTSLRVLSMAFNTEKGSYLKEKPLQTDLEIHYNRIKKTLDIPQQALRVGGQTISVGASFSFGAEPRPFTLHIVADKIPLRLASSLLTPKISSKLDSINIDKPIDAEARISGQMQPGDKPSVYVTWKTAGNVVTTKGMELQECSFAGSFSNEWVQGEPRVDENSIVSIFGLKAKLYGIPVSADTVRITNLKHPTLMGYFRSDFNLTDLNDAQGDDGVFRFTGGTAVAALYYKGGIKAGDTIVPYLKGTVALRDGAMEYIPRNLEFSGCNALLAFNGQDLSLQDIRIRTRKSNLQMDGSVKNLTRLYFSAPEKLQLDWTVRSTGIDLDEFRSFLGKRQRGKRANAVANRRKINRIASQLDVMLNSCNINLSLLLDKLTYGNFVAQQVRADLTLKESDIYLQRMSLAHAGGNINMKGTVTQDGVNNRFKINADIKNVQIDQLFHAFDNFGMQSLGAKNLKGIFSATAAVSGNIKDNGKMAPQSIYGTLAFDLRNGALIHFAPLEDIGSLLFRGRNLDNITFENLKNTLTLQGNKIIVPPMQINSSALYMDVSGVYAMTKGTDMYITVPLRNPKKDEDIVDKEEKKSRRKRGIVLHLHAMDGEDGKVKIKLGGKKDKPEDPDM</sequence>
<dbReference type="InterPro" id="IPR007844">
    <property type="entry name" value="AsmA"/>
</dbReference>
<dbReference type="Proteomes" id="UP000199045">
    <property type="component" value="Unassembled WGS sequence"/>
</dbReference>
<evidence type="ECO:0000259" key="2">
    <source>
        <dbReference type="Pfam" id="PF05170"/>
    </source>
</evidence>
<evidence type="ECO:0000256" key="1">
    <source>
        <dbReference type="SAM" id="Phobius"/>
    </source>
</evidence>
<keyword evidence="1" id="KW-0812">Transmembrane</keyword>
<dbReference type="STRING" id="104663.SAMN04488121_11486"/>
<dbReference type="GO" id="GO:0090313">
    <property type="term" value="P:regulation of protein targeting to membrane"/>
    <property type="evidence" value="ECO:0007669"/>
    <property type="project" value="TreeGrafter"/>
</dbReference>
<evidence type="ECO:0000313" key="4">
    <source>
        <dbReference type="Proteomes" id="UP000199045"/>
    </source>
</evidence>
<name>A0A1G8DE26_CHIFI</name>
<dbReference type="Pfam" id="PF05170">
    <property type="entry name" value="AsmA"/>
    <property type="match status" value="2"/>
</dbReference>
<evidence type="ECO:0000313" key="3">
    <source>
        <dbReference type="EMBL" id="SDH55955.1"/>
    </source>
</evidence>
<dbReference type="InterPro" id="IPR052894">
    <property type="entry name" value="AsmA-related"/>
</dbReference>
<dbReference type="AlphaFoldDB" id="A0A1G8DE26"/>
<dbReference type="EMBL" id="FNBN01000014">
    <property type="protein sequence ID" value="SDH55955.1"/>
    <property type="molecule type" value="Genomic_DNA"/>
</dbReference>
<gene>
    <name evidence="3" type="ORF">SAMN04488121_11486</name>
</gene>
<organism evidence="3 4">
    <name type="scientific">Chitinophaga filiformis</name>
    <name type="common">Myxococcus filiformis</name>
    <name type="synonym">Flexibacter filiformis</name>
    <dbReference type="NCBI Taxonomy" id="104663"/>
    <lineage>
        <taxon>Bacteria</taxon>
        <taxon>Pseudomonadati</taxon>
        <taxon>Bacteroidota</taxon>
        <taxon>Chitinophagia</taxon>
        <taxon>Chitinophagales</taxon>
        <taxon>Chitinophagaceae</taxon>
        <taxon>Chitinophaga</taxon>
    </lineage>
</organism>
<dbReference type="PANTHER" id="PTHR30441">
    <property type="entry name" value="DUF748 DOMAIN-CONTAINING PROTEIN"/>
    <property type="match status" value="1"/>
</dbReference>
<dbReference type="GO" id="GO:0005886">
    <property type="term" value="C:plasma membrane"/>
    <property type="evidence" value="ECO:0007669"/>
    <property type="project" value="TreeGrafter"/>
</dbReference>